<name>A0A3N4MCZ6_9BACT</name>
<keyword evidence="4 5" id="KW-0413">Isomerase</keyword>
<dbReference type="RefSeq" id="WP_120516116.1">
    <property type="nucleotide sequence ID" value="NZ_QXZY01000005.1"/>
</dbReference>
<comment type="catalytic activity">
    <reaction evidence="1 5 6">
        <text>[protein]-peptidylproline (omega=180) = [protein]-peptidylproline (omega=0)</text>
        <dbReference type="Rhea" id="RHEA:16237"/>
        <dbReference type="Rhea" id="RHEA-COMP:10747"/>
        <dbReference type="Rhea" id="RHEA-COMP:10748"/>
        <dbReference type="ChEBI" id="CHEBI:83833"/>
        <dbReference type="ChEBI" id="CHEBI:83834"/>
        <dbReference type="EC" id="5.2.1.8"/>
    </reaction>
</comment>
<dbReference type="InterPro" id="IPR046357">
    <property type="entry name" value="PPIase_dom_sf"/>
</dbReference>
<keyword evidence="10" id="KW-1185">Reference proteome</keyword>
<evidence type="ECO:0000256" key="4">
    <source>
        <dbReference type="ARBA" id="ARBA00023235"/>
    </source>
</evidence>
<keyword evidence="3 5" id="KW-0697">Rotamase</keyword>
<keyword evidence="7" id="KW-0732">Signal</keyword>
<dbReference type="Gene3D" id="3.10.50.40">
    <property type="match status" value="1"/>
</dbReference>
<accession>A0A3N4MCZ6</accession>
<dbReference type="EMBL" id="RMBX01000004">
    <property type="protein sequence ID" value="RPD41581.1"/>
    <property type="molecule type" value="Genomic_DNA"/>
</dbReference>
<dbReference type="PROSITE" id="PS50059">
    <property type="entry name" value="FKBP_PPIASE"/>
    <property type="match status" value="1"/>
</dbReference>
<gene>
    <name evidence="9" type="ORF">EG028_09755</name>
</gene>
<dbReference type="AlphaFoldDB" id="A0A3N4MCZ6"/>
<evidence type="ECO:0000256" key="7">
    <source>
        <dbReference type="SAM" id="SignalP"/>
    </source>
</evidence>
<reference evidence="10" key="1">
    <citation type="submission" date="2018-11" db="EMBL/GenBank/DDBJ databases">
        <title>Chitinophaga lutea sp.nov., isolate from arsenic contaminated soil.</title>
        <authorList>
            <person name="Zong Y."/>
        </authorList>
    </citation>
    <scope>NUCLEOTIDE SEQUENCE [LARGE SCALE GENOMIC DNA]</scope>
    <source>
        <strain evidence="10">YLT18</strain>
    </source>
</reference>
<comment type="caution">
    <text evidence="9">The sequence shown here is derived from an EMBL/GenBank/DDBJ whole genome shotgun (WGS) entry which is preliminary data.</text>
</comment>
<sequence length="168" mass="18749">MLYRRILTLFILAVQIALLASCSKGDDVSLDAALEEVYKDTEQIRDYLKDSRQDSGVLYHPSGVVYKILDKGNEKDTIKFNQVPVVTFTRRILGNPRIVEQSLLPTSFDNRQLKNHIAGWQIGLPLITKGGRILLYIPSRLAFGQVGVPGTIPPNAILECDVSLIDIK</sequence>
<dbReference type="Proteomes" id="UP000279089">
    <property type="component" value="Unassembled WGS sequence"/>
</dbReference>
<evidence type="ECO:0000256" key="2">
    <source>
        <dbReference type="ARBA" id="ARBA00006577"/>
    </source>
</evidence>
<evidence type="ECO:0000256" key="3">
    <source>
        <dbReference type="ARBA" id="ARBA00023110"/>
    </source>
</evidence>
<evidence type="ECO:0000313" key="10">
    <source>
        <dbReference type="Proteomes" id="UP000279089"/>
    </source>
</evidence>
<dbReference type="Pfam" id="PF00254">
    <property type="entry name" value="FKBP_C"/>
    <property type="match status" value="1"/>
</dbReference>
<dbReference type="GO" id="GO:0003755">
    <property type="term" value="F:peptidyl-prolyl cis-trans isomerase activity"/>
    <property type="evidence" value="ECO:0007669"/>
    <property type="project" value="UniProtKB-UniRule"/>
</dbReference>
<feature type="domain" description="PPIase FKBP-type" evidence="8">
    <location>
        <begin position="81"/>
        <end position="168"/>
    </location>
</feature>
<feature type="chain" id="PRO_5018181125" description="Peptidyl-prolyl cis-trans isomerase" evidence="7">
    <location>
        <begin position="20"/>
        <end position="168"/>
    </location>
</feature>
<evidence type="ECO:0000259" key="8">
    <source>
        <dbReference type="PROSITE" id="PS50059"/>
    </source>
</evidence>
<dbReference type="OrthoDB" id="9814548at2"/>
<organism evidence="9 10">
    <name type="scientific">Chitinophaga barathri</name>
    <dbReference type="NCBI Taxonomy" id="1647451"/>
    <lineage>
        <taxon>Bacteria</taxon>
        <taxon>Pseudomonadati</taxon>
        <taxon>Bacteroidota</taxon>
        <taxon>Chitinophagia</taxon>
        <taxon>Chitinophagales</taxon>
        <taxon>Chitinophagaceae</taxon>
        <taxon>Chitinophaga</taxon>
    </lineage>
</organism>
<evidence type="ECO:0000313" key="9">
    <source>
        <dbReference type="EMBL" id="RPD41581.1"/>
    </source>
</evidence>
<dbReference type="PANTHER" id="PTHR43811">
    <property type="entry name" value="FKBP-TYPE PEPTIDYL-PROLYL CIS-TRANS ISOMERASE FKPA"/>
    <property type="match status" value="1"/>
</dbReference>
<proteinExistence type="inferred from homology"/>
<feature type="signal peptide" evidence="7">
    <location>
        <begin position="1"/>
        <end position="19"/>
    </location>
</feature>
<dbReference type="EC" id="5.2.1.8" evidence="6"/>
<dbReference type="InterPro" id="IPR001179">
    <property type="entry name" value="PPIase_FKBP_dom"/>
</dbReference>
<protein>
    <recommendedName>
        <fullName evidence="6">Peptidyl-prolyl cis-trans isomerase</fullName>
        <ecNumber evidence="6">5.2.1.8</ecNumber>
    </recommendedName>
</protein>
<evidence type="ECO:0000256" key="6">
    <source>
        <dbReference type="RuleBase" id="RU003915"/>
    </source>
</evidence>
<dbReference type="PANTHER" id="PTHR43811:SF19">
    <property type="entry name" value="39 KDA FK506-BINDING NUCLEAR PROTEIN"/>
    <property type="match status" value="1"/>
</dbReference>
<dbReference type="PROSITE" id="PS51257">
    <property type="entry name" value="PROKAR_LIPOPROTEIN"/>
    <property type="match status" value="1"/>
</dbReference>
<evidence type="ECO:0000256" key="5">
    <source>
        <dbReference type="PROSITE-ProRule" id="PRU00277"/>
    </source>
</evidence>
<dbReference type="SUPFAM" id="SSF54534">
    <property type="entry name" value="FKBP-like"/>
    <property type="match status" value="1"/>
</dbReference>
<comment type="similarity">
    <text evidence="2 6">Belongs to the FKBP-type PPIase family.</text>
</comment>
<evidence type="ECO:0000256" key="1">
    <source>
        <dbReference type="ARBA" id="ARBA00000971"/>
    </source>
</evidence>